<dbReference type="GO" id="GO:0009690">
    <property type="term" value="P:cytokinin metabolic process"/>
    <property type="evidence" value="ECO:0007669"/>
    <property type="project" value="UniProtKB-ARBA"/>
</dbReference>
<dbReference type="OrthoDB" id="5835829at2759"/>
<dbReference type="Pfam" id="PF26168">
    <property type="entry name" value="Glyco_transf_N"/>
    <property type="match status" value="1"/>
</dbReference>
<proteinExistence type="inferred from homology"/>
<dbReference type="SUPFAM" id="SSF53756">
    <property type="entry name" value="UDP-Glycosyltransferase/glycogen phosphorylase"/>
    <property type="match status" value="1"/>
</dbReference>
<dbReference type="EMBL" id="JXTC01000401">
    <property type="protein sequence ID" value="PON57032.1"/>
    <property type="molecule type" value="Genomic_DNA"/>
</dbReference>
<dbReference type="FunFam" id="3.40.50.2000:FF:000238">
    <property type="entry name" value="Glycosyltransferase"/>
    <property type="match status" value="1"/>
</dbReference>
<keyword evidence="2 3" id="KW-0808">Transferase</keyword>
<keyword evidence="7" id="KW-1185">Reference proteome</keyword>
<dbReference type="PROSITE" id="PS00375">
    <property type="entry name" value="UDPGT"/>
    <property type="match status" value="1"/>
</dbReference>
<evidence type="ECO:0000256" key="3">
    <source>
        <dbReference type="RuleBase" id="RU003718"/>
    </source>
</evidence>
<evidence type="ECO:0000313" key="7">
    <source>
        <dbReference type="Proteomes" id="UP000237000"/>
    </source>
</evidence>
<dbReference type="InterPro" id="IPR002213">
    <property type="entry name" value="UDP_glucos_trans"/>
</dbReference>
<dbReference type="PANTHER" id="PTHR48044:SF22">
    <property type="entry name" value="GLYCOSYLTRANSFERASE"/>
    <property type="match status" value="1"/>
</dbReference>
<evidence type="ECO:0000259" key="5">
    <source>
        <dbReference type="Pfam" id="PF26168"/>
    </source>
</evidence>
<dbReference type="AlphaFoldDB" id="A0A2P5C7K2"/>
<dbReference type="EC" id="2.4.1.-" evidence="4"/>
<dbReference type="InterPro" id="IPR035595">
    <property type="entry name" value="UDP_glycos_trans_CS"/>
</dbReference>
<reference evidence="7" key="1">
    <citation type="submission" date="2016-06" db="EMBL/GenBank/DDBJ databases">
        <title>Parallel loss of symbiosis genes in relatives of nitrogen-fixing non-legume Parasponia.</title>
        <authorList>
            <person name="Van Velzen R."/>
            <person name="Holmer R."/>
            <person name="Bu F."/>
            <person name="Rutten L."/>
            <person name="Van Zeijl A."/>
            <person name="Liu W."/>
            <person name="Santuari L."/>
            <person name="Cao Q."/>
            <person name="Sharma T."/>
            <person name="Shen D."/>
            <person name="Roswanjaya Y."/>
            <person name="Wardhani T."/>
            <person name="Kalhor M.S."/>
            <person name="Jansen J."/>
            <person name="Van den Hoogen J."/>
            <person name="Gungor B."/>
            <person name="Hartog M."/>
            <person name="Hontelez J."/>
            <person name="Verver J."/>
            <person name="Yang W.-C."/>
            <person name="Schijlen E."/>
            <person name="Repin R."/>
            <person name="Schilthuizen M."/>
            <person name="Schranz E."/>
            <person name="Heidstra R."/>
            <person name="Miyata K."/>
            <person name="Fedorova E."/>
            <person name="Kohlen W."/>
            <person name="Bisseling T."/>
            <person name="Smit S."/>
            <person name="Geurts R."/>
        </authorList>
    </citation>
    <scope>NUCLEOTIDE SEQUENCE [LARGE SCALE GENOMIC DNA]</scope>
    <source>
        <strain evidence="7">cv. RG33-2</strain>
    </source>
</reference>
<evidence type="ECO:0000256" key="1">
    <source>
        <dbReference type="ARBA" id="ARBA00009995"/>
    </source>
</evidence>
<accession>A0A2P5C7K2</accession>
<dbReference type="Pfam" id="PF00201">
    <property type="entry name" value="UDPGT"/>
    <property type="match status" value="1"/>
</dbReference>
<dbReference type="FunFam" id="3.40.50.2000:FF:000060">
    <property type="entry name" value="Glycosyltransferase"/>
    <property type="match status" value="1"/>
</dbReference>
<keyword evidence="3" id="KW-0328">Glycosyltransferase</keyword>
<name>A0A2P5C7K2_TREOI</name>
<dbReference type="CDD" id="cd03784">
    <property type="entry name" value="GT1_Gtf-like"/>
    <property type="match status" value="1"/>
</dbReference>
<comment type="similarity">
    <text evidence="1 3">Belongs to the UDP-glycosyltransferase family.</text>
</comment>
<dbReference type="InParanoid" id="A0A2P5C7K2"/>
<dbReference type="Gene3D" id="3.40.50.2000">
    <property type="entry name" value="Glycogen Phosphorylase B"/>
    <property type="match status" value="2"/>
</dbReference>
<evidence type="ECO:0000313" key="6">
    <source>
        <dbReference type="EMBL" id="PON57032.1"/>
    </source>
</evidence>
<sequence length="461" mass="51267">MASQVEIVMVPLPAQGHLNQLLHLSRLISAYNIPVHFVGAATHNRQAKARVQGWNPNSIQNIHFHDFDIPPFPTPPPDHTSPNKFPSHLLPSFHAAASHLRQPVAALLRHLSSRARRVIVIRDSLMASVVQDVASIPNAESYTFRSVSAFAMFLMLYDLVKDKLPPEALEVDDHIIPGDVPSIEGCLSAGFLEFTASQNEFRSFTSGYLYNTSKVIESPYMDLLAKLVPNKQHWAMGPFHPVSFSGKKTSNESHVCLEWLGKQEPKSVIYVSFGTTTTFTDEEVEQLALGLEQSEMKFIWVLRDADKGDVFDGEQVKKFELPKGYEKRVESMGIVVREWAPQLEILGHPSTGGFLSHCGWNSCVESITMGVPIGAWPMHTDQPRNAMLVTKLLGVGASVRDWTHRDDVVKADTVANGIRKLMASKEIRKRAEELGGALRQSMVEGGASRMELDSFVTHISR</sequence>
<evidence type="ECO:0000256" key="4">
    <source>
        <dbReference type="RuleBase" id="RU362057"/>
    </source>
</evidence>
<dbReference type="GO" id="GO:0050404">
    <property type="term" value="F:zeatin O-beta-D-xylosyltransferase activity"/>
    <property type="evidence" value="ECO:0007669"/>
    <property type="project" value="UniProtKB-ARBA"/>
</dbReference>
<comment type="caution">
    <text evidence="6">The sequence shown here is derived from an EMBL/GenBank/DDBJ whole genome shotgun (WGS) entry which is preliminary data.</text>
</comment>
<organism evidence="6 7">
    <name type="scientific">Trema orientale</name>
    <name type="common">Charcoal tree</name>
    <name type="synonym">Celtis orientalis</name>
    <dbReference type="NCBI Taxonomy" id="63057"/>
    <lineage>
        <taxon>Eukaryota</taxon>
        <taxon>Viridiplantae</taxon>
        <taxon>Streptophyta</taxon>
        <taxon>Embryophyta</taxon>
        <taxon>Tracheophyta</taxon>
        <taxon>Spermatophyta</taxon>
        <taxon>Magnoliopsida</taxon>
        <taxon>eudicotyledons</taxon>
        <taxon>Gunneridae</taxon>
        <taxon>Pentapetalae</taxon>
        <taxon>rosids</taxon>
        <taxon>fabids</taxon>
        <taxon>Rosales</taxon>
        <taxon>Cannabaceae</taxon>
        <taxon>Trema</taxon>
    </lineage>
</organism>
<dbReference type="Proteomes" id="UP000237000">
    <property type="component" value="Unassembled WGS sequence"/>
</dbReference>
<evidence type="ECO:0000256" key="2">
    <source>
        <dbReference type="ARBA" id="ARBA00022679"/>
    </source>
</evidence>
<protein>
    <recommendedName>
        <fullName evidence="4">Glycosyltransferase</fullName>
        <ecNumber evidence="4">2.4.1.-</ecNumber>
    </recommendedName>
</protein>
<dbReference type="PANTHER" id="PTHR48044">
    <property type="entry name" value="GLYCOSYLTRANSFERASE"/>
    <property type="match status" value="1"/>
</dbReference>
<dbReference type="InterPro" id="IPR058980">
    <property type="entry name" value="Glyco_transf_N"/>
</dbReference>
<gene>
    <name evidence="6" type="ORF">TorRG33x02_294600</name>
</gene>
<feature type="domain" description="Glycosyltransferase N-terminal" evidence="5">
    <location>
        <begin position="4"/>
        <end position="241"/>
    </location>
</feature>